<evidence type="ECO:0000313" key="2">
    <source>
        <dbReference type="EMBL" id="BBI30432.1"/>
    </source>
</evidence>
<keyword evidence="3" id="KW-1185">Reference proteome</keyword>
<proteinExistence type="predicted"/>
<accession>A0A3T1CX66</accession>
<evidence type="ECO:0000256" key="1">
    <source>
        <dbReference type="SAM" id="MobiDB-lite"/>
    </source>
</evidence>
<protein>
    <submittedName>
        <fullName evidence="2">Uncharacterized protein</fullName>
    </submittedName>
</protein>
<name>A0A3T1CX66_9VIRU</name>
<feature type="compositionally biased region" description="Acidic residues" evidence="1">
    <location>
        <begin position="7"/>
        <end position="21"/>
    </location>
</feature>
<dbReference type="Proteomes" id="UP001161669">
    <property type="component" value="Segment"/>
</dbReference>
<dbReference type="KEGG" id="vg:80540784"/>
<feature type="region of interest" description="Disordered" evidence="1">
    <location>
        <begin position="1"/>
        <end position="21"/>
    </location>
</feature>
<sequence length="184" mass="21044">MSSPVLDDYDADTEVDGEEEEVLQQRRPAIEITTPPRIYELPFEWSGDHHSGDWVRLHLHTEGVRRCYMPKAIALMSPVLRRQILGRNPRIDLRRPKMTLEDALTLVSYYHSTENGRRRLCAEQPVWALRFEFVQSATPAAGDASVAIAGIRNRYSGKRSFYHHSDGDGGKRPSLVIRHHTLSL</sequence>
<reference evidence="3" key="1">
    <citation type="journal article" date="2019" name="J. Virol.">
        <title>Medusavirus, a novel large DNA virus discovered from hot spring water.</title>
        <authorList>
            <person name="Yoshikawa G."/>
            <person name="Blanc-Mathieu R."/>
            <person name="Song C."/>
            <person name="Kayama Y."/>
            <person name="Mochizuki T."/>
            <person name="Murata K."/>
            <person name="Ogata H."/>
            <person name="Takemura M."/>
        </authorList>
    </citation>
    <scope>NUCLEOTIDE SEQUENCE [LARGE SCALE GENOMIC DNA]</scope>
</reference>
<evidence type="ECO:0000313" key="3">
    <source>
        <dbReference type="Proteomes" id="UP001161669"/>
    </source>
</evidence>
<organism evidence="2 3">
    <name type="scientific">Acanthamoeba castellanii medusavirus J1</name>
    <dbReference type="NCBI Taxonomy" id="3114988"/>
    <lineage>
        <taxon>Viruses</taxon>
        <taxon>Varidnaviria</taxon>
        <taxon>Bamfordvirae</taxon>
        <taxon>Nucleocytoviricota</taxon>
        <taxon>Megaviricetes</taxon>
        <taxon>Mamonoviridae</taxon>
        <taxon>Medusavirus</taxon>
        <taxon>Medusavirus medusae</taxon>
    </lineage>
</organism>
<dbReference type="EMBL" id="AP018495">
    <property type="protein sequence ID" value="BBI30432.1"/>
    <property type="molecule type" value="Genomic_DNA"/>
</dbReference>